<evidence type="ECO:0000313" key="1">
    <source>
        <dbReference type="EMBL" id="CAD8057994.1"/>
    </source>
</evidence>
<comment type="caution">
    <text evidence="1">The sequence shown here is derived from an EMBL/GenBank/DDBJ whole genome shotgun (WGS) entry which is preliminary data.</text>
</comment>
<gene>
    <name evidence="1" type="ORF">PPRIM_AZ9-3.1.T0260323</name>
</gene>
<proteinExistence type="predicted"/>
<evidence type="ECO:0000313" key="2">
    <source>
        <dbReference type="Proteomes" id="UP000688137"/>
    </source>
</evidence>
<name>A0A8S1L5R7_PARPR</name>
<accession>A0A8S1L5R7</accession>
<dbReference type="OMA" id="EYANQQI"/>
<protein>
    <submittedName>
        <fullName evidence="1">Uncharacterized protein</fullName>
    </submittedName>
</protein>
<sequence length="264" mass="31564">MIIANETQLLSSQSQQNIEFQVQNTVNNQIHIYRQLRANDSQIQNNSFHYDDLDPQIRRKCLNLRNKIHFENQKDELEFEDIIKQWNQSLQQNTRLNQMVTEQLNQQYQNNQYQTDFPVSKIHILDYEENQPITSFSLFTSKDLIIENLILQDIPLEKSTQTDYPNQKDDKFTQTDLIDIDKDDTENVVEFFNSSFYKDLKNKQFLIDAQLISLIQTMFLMHNERKIQINEPIKQQLDLLMKKIQKKDQINYNTIVIIKDSVDI</sequence>
<reference evidence="1" key="1">
    <citation type="submission" date="2021-01" db="EMBL/GenBank/DDBJ databases">
        <authorList>
            <consortium name="Genoscope - CEA"/>
            <person name="William W."/>
        </authorList>
    </citation>
    <scope>NUCLEOTIDE SEQUENCE</scope>
</reference>
<dbReference type="Proteomes" id="UP000688137">
    <property type="component" value="Unassembled WGS sequence"/>
</dbReference>
<keyword evidence="2" id="KW-1185">Reference proteome</keyword>
<dbReference type="EMBL" id="CAJJDM010000025">
    <property type="protein sequence ID" value="CAD8057994.1"/>
    <property type="molecule type" value="Genomic_DNA"/>
</dbReference>
<organism evidence="1 2">
    <name type="scientific">Paramecium primaurelia</name>
    <dbReference type="NCBI Taxonomy" id="5886"/>
    <lineage>
        <taxon>Eukaryota</taxon>
        <taxon>Sar</taxon>
        <taxon>Alveolata</taxon>
        <taxon>Ciliophora</taxon>
        <taxon>Intramacronucleata</taxon>
        <taxon>Oligohymenophorea</taxon>
        <taxon>Peniculida</taxon>
        <taxon>Parameciidae</taxon>
        <taxon>Paramecium</taxon>
    </lineage>
</organism>
<dbReference type="AlphaFoldDB" id="A0A8S1L5R7"/>